<feature type="transmembrane region" description="Helical" evidence="2">
    <location>
        <begin position="188"/>
        <end position="208"/>
    </location>
</feature>
<proteinExistence type="predicted"/>
<evidence type="ECO:0000313" key="3">
    <source>
        <dbReference type="EMBL" id="TFK18339.1"/>
    </source>
</evidence>
<keyword evidence="2" id="KW-0472">Membrane</keyword>
<evidence type="ECO:0000313" key="4">
    <source>
        <dbReference type="Proteomes" id="UP000307440"/>
    </source>
</evidence>
<feature type="transmembrane region" description="Helical" evidence="2">
    <location>
        <begin position="147"/>
        <end position="168"/>
    </location>
</feature>
<protein>
    <submittedName>
        <fullName evidence="3">Uncharacterized protein</fullName>
    </submittedName>
</protein>
<dbReference type="OrthoDB" id="2881112at2759"/>
<accession>A0A5C3KE16</accession>
<feature type="compositionally biased region" description="Basic and acidic residues" evidence="1">
    <location>
        <begin position="249"/>
        <end position="260"/>
    </location>
</feature>
<dbReference type="Proteomes" id="UP000307440">
    <property type="component" value="Unassembled WGS sequence"/>
</dbReference>
<feature type="transmembrane region" description="Helical" evidence="2">
    <location>
        <begin position="73"/>
        <end position="96"/>
    </location>
</feature>
<dbReference type="EMBL" id="ML210410">
    <property type="protein sequence ID" value="TFK18339.1"/>
    <property type="molecule type" value="Genomic_DNA"/>
</dbReference>
<evidence type="ECO:0000256" key="1">
    <source>
        <dbReference type="SAM" id="MobiDB-lite"/>
    </source>
</evidence>
<gene>
    <name evidence="3" type="ORF">FA15DRAFT_261543</name>
</gene>
<organism evidence="3 4">
    <name type="scientific">Coprinopsis marcescibilis</name>
    <name type="common">Agaric fungus</name>
    <name type="synonym">Psathyrella marcescibilis</name>
    <dbReference type="NCBI Taxonomy" id="230819"/>
    <lineage>
        <taxon>Eukaryota</taxon>
        <taxon>Fungi</taxon>
        <taxon>Dikarya</taxon>
        <taxon>Basidiomycota</taxon>
        <taxon>Agaricomycotina</taxon>
        <taxon>Agaricomycetes</taxon>
        <taxon>Agaricomycetidae</taxon>
        <taxon>Agaricales</taxon>
        <taxon>Agaricineae</taxon>
        <taxon>Psathyrellaceae</taxon>
        <taxon>Coprinopsis</taxon>
    </lineage>
</organism>
<feature type="transmembrane region" description="Helical" evidence="2">
    <location>
        <begin position="122"/>
        <end position="140"/>
    </location>
</feature>
<keyword evidence="4" id="KW-1185">Reference proteome</keyword>
<keyword evidence="2" id="KW-0812">Transmembrane</keyword>
<name>A0A5C3KE16_COPMA</name>
<evidence type="ECO:0000256" key="2">
    <source>
        <dbReference type="SAM" id="Phobius"/>
    </source>
</evidence>
<feature type="region of interest" description="Disordered" evidence="1">
    <location>
        <begin position="225"/>
        <end position="260"/>
    </location>
</feature>
<reference evidence="3 4" key="1">
    <citation type="journal article" date="2019" name="Nat. Ecol. Evol.">
        <title>Megaphylogeny resolves global patterns of mushroom evolution.</title>
        <authorList>
            <person name="Varga T."/>
            <person name="Krizsan K."/>
            <person name="Foldi C."/>
            <person name="Dima B."/>
            <person name="Sanchez-Garcia M."/>
            <person name="Sanchez-Ramirez S."/>
            <person name="Szollosi G.J."/>
            <person name="Szarkandi J.G."/>
            <person name="Papp V."/>
            <person name="Albert L."/>
            <person name="Andreopoulos W."/>
            <person name="Angelini C."/>
            <person name="Antonin V."/>
            <person name="Barry K.W."/>
            <person name="Bougher N.L."/>
            <person name="Buchanan P."/>
            <person name="Buyck B."/>
            <person name="Bense V."/>
            <person name="Catcheside P."/>
            <person name="Chovatia M."/>
            <person name="Cooper J."/>
            <person name="Damon W."/>
            <person name="Desjardin D."/>
            <person name="Finy P."/>
            <person name="Geml J."/>
            <person name="Haridas S."/>
            <person name="Hughes K."/>
            <person name="Justo A."/>
            <person name="Karasinski D."/>
            <person name="Kautmanova I."/>
            <person name="Kiss B."/>
            <person name="Kocsube S."/>
            <person name="Kotiranta H."/>
            <person name="LaButti K.M."/>
            <person name="Lechner B.E."/>
            <person name="Liimatainen K."/>
            <person name="Lipzen A."/>
            <person name="Lukacs Z."/>
            <person name="Mihaltcheva S."/>
            <person name="Morgado L.N."/>
            <person name="Niskanen T."/>
            <person name="Noordeloos M.E."/>
            <person name="Ohm R.A."/>
            <person name="Ortiz-Santana B."/>
            <person name="Ovrebo C."/>
            <person name="Racz N."/>
            <person name="Riley R."/>
            <person name="Savchenko A."/>
            <person name="Shiryaev A."/>
            <person name="Soop K."/>
            <person name="Spirin V."/>
            <person name="Szebenyi C."/>
            <person name="Tomsovsky M."/>
            <person name="Tulloss R.E."/>
            <person name="Uehling J."/>
            <person name="Grigoriev I.V."/>
            <person name="Vagvolgyi C."/>
            <person name="Papp T."/>
            <person name="Martin F.M."/>
            <person name="Miettinen O."/>
            <person name="Hibbett D.S."/>
            <person name="Nagy L.G."/>
        </authorList>
    </citation>
    <scope>NUCLEOTIDE SEQUENCE [LARGE SCALE GENOMIC DNA]</scope>
    <source>
        <strain evidence="3 4">CBS 121175</strain>
    </source>
</reference>
<sequence>MSDPLHTLDSARRSINEPFKKAGDAVHSIRTNHDEPLHEPLKKVEQTSTAAHNILNRRFDPHRGPHSAKAQKIVFIKGIFDVFLSLSPLFFPSLLYDGPLSKVVSMITTLRQPSWEGDTSSVYALSALIMGAGFAGICAAESTHDDAYKVIATLNGVFAVMCLLGCILDPHKYGSTFLLLAGLQDVAWFWAIVEAGGYGVLDTLGLSFRSIRREVDRIARKDSGRDVKGAVGGNAHGQPEYLGEPVSEMGKDARGPTKMN</sequence>
<keyword evidence="2" id="KW-1133">Transmembrane helix</keyword>
<dbReference type="AlphaFoldDB" id="A0A5C3KE16"/>